<feature type="compositionally biased region" description="Basic residues" evidence="5">
    <location>
        <begin position="201"/>
        <end position="212"/>
    </location>
</feature>
<feature type="region of interest" description="Disordered" evidence="5">
    <location>
        <begin position="139"/>
        <end position="214"/>
    </location>
</feature>
<feature type="compositionally biased region" description="Acidic residues" evidence="5">
    <location>
        <begin position="390"/>
        <end position="402"/>
    </location>
</feature>
<dbReference type="CDD" id="cd14232">
    <property type="entry name" value="GAT_LSB5"/>
    <property type="match status" value="1"/>
</dbReference>
<evidence type="ECO:0000256" key="3">
    <source>
        <dbReference type="ARBA" id="ARBA00022927"/>
    </source>
</evidence>
<evidence type="ECO:0000256" key="2">
    <source>
        <dbReference type="ARBA" id="ARBA00022448"/>
    </source>
</evidence>
<comment type="caution">
    <text evidence="8">The sequence shown here is derived from an EMBL/GenBank/DDBJ whole genome shotgun (WGS) entry which is preliminary data.</text>
</comment>
<feature type="domain" description="VHS" evidence="6">
    <location>
        <begin position="18"/>
        <end position="147"/>
    </location>
</feature>
<evidence type="ECO:0000259" key="7">
    <source>
        <dbReference type="PROSITE" id="PS50909"/>
    </source>
</evidence>
<reference evidence="8 9" key="1">
    <citation type="journal article" date="2024" name="Commun. Biol.">
        <title>Comparative genomic analysis of thermophilic fungi reveals convergent evolutionary adaptations and gene losses.</title>
        <authorList>
            <person name="Steindorff A.S."/>
            <person name="Aguilar-Pontes M.V."/>
            <person name="Robinson A.J."/>
            <person name="Andreopoulos B."/>
            <person name="LaButti K."/>
            <person name="Kuo A."/>
            <person name="Mondo S."/>
            <person name="Riley R."/>
            <person name="Otillar R."/>
            <person name="Haridas S."/>
            <person name="Lipzen A."/>
            <person name="Grimwood J."/>
            <person name="Schmutz J."/>
            <person name="Clum A."/>
            <person name="Reid I.D."/>
            <person name="Moisan M.C."/>
            <person name="Butler G."/>
            <person name="Nguyen T.T.M."/>
            <person name="Dewar K."/>
            <person name="Conant G."/>
            <person name="Drula E."/>
            <person name="Henrissat B."/>
            <person name="Hansel C."/>
            <person name="Singer S."/>
            <person name="Hutchinson M.I."/>
            <person name="de Vries R.P."/>
            <person name="Natvig D.O."/>
            <person name="Powell A.J."/>
            <person name="Tsang A."/>
            <person name="Grigoriev I.V."/>
        </authorList>
    </citation>
    <scope>NUCLEOTIDE SEQUENCE [LARGE SCALE GENOMIC DNA]</scope>
    <source>
        <strain evidence="8 9">CBS 620.91</strain>
    </source>
</reference>
<feature type="region of interest" description="Disordered" evidence="5">
    <location>
        <begin position="330"/>
        <end position="413"/>
    </location>
</feature>
<dbReference type="EMBL" id="JAZGSY010000389">
    <property type="protein sequence ID" value="KAL1836613.1"/>
    <property type="molecule type" value="Genomic_DNA"/>
</dbReference>
<accession>A0ABR3V5L6</accession>
<feature type="domain" description="GAT" evidence="7">
    <location>
        <begin position="218"/>
        <end position="306"/>
    </location>
</feature>
<dbReference type="Proteomes" id="UP001583172">
    <property type="component" value="Unassembled WGS sequence"/>
</dbReference>
<sequence length="439" mass="48669">MFSQKKPYTAVTVSIERLTSESIPVDDLSGIPDLVEVVNLQPTGPTEAARAIRKKLKYGNLHRQLRALTLLDGLIQNAGPHFQRTFADEALLERLRFCGTAALSDPEVRKKCSELFASWAVEYKNTPGMQQVASLYKQLPRRKQAVTQERSKVIKETENPFGEDDDEDDKAGQPGPSSGTHSRSSSLSQPSAFRTTYESSKKKKDKKSKRSKPFNFEAEKAQMKSHMAEALLAATNLTNTLQSINREKERISENPVAVQQFEACKQLRRKILRYIHHVESPEYLGSLLQANDQLVTALMTFEQLDRSVDADSDSDDELAEQAHIYRMMTEKAKGKEPASPSSPVSEMAGLSIGSPQTSPRRVPPPRPSAATKPSMLPPRPSTSRQATADSSDDDDNEDDDNPFADRNAVSRVGAAQTEVACLREEVVEVMGPEELLLVD</sequence>
<dbReference type="Gene3D" id="1.25.40.90">
    <property type="match status" value="1"/>
</dbReference>
<feature type="coiled-coil region" evidence="4">
    <location>
        <begin position="227"/>
        <end position="254"/>
    </location>
</feature>
<dbReference type="InterPro" id="IPR004152">
    <property type="entry name" value="GAT_dom"/>
</dbReference>
<dbReference type="PROSITE" id="PS50909">
    <property type="entry name" value="GAT"/>
    <property type="match status" value="1"/>
</dbReference>
<keyword evidence="9" id="KW-1185">Reference proteome</keyword>
<dbReference type="InterPro" id="IPR002014">
    <property type="entry name" value="VHS_dom"/>
</dbReference>
<dbReference type="InterPro" id="IPR038425">
    <property type="entry name" value="GAT_sf"/>
</dbReference>
<evidence type="ECO:0000256" key="5">
    <source>
        <dbReference type="SAM" id="MobiDB-lite"/>
    </source>
</evidence>
<dbReference type="PROSITE" id="PS50179">
    <property type="entry name" value="VHS"/>
    <property type="match status" value="1"/>
</dbReference>
<dbReference type="Pfam" id="PF03127">
    <property type="entry name" value="GAT"/>
    <property type="match status" value="1"/>
</dbReference>
<dbReference type="InterPro" id="IPR045007">
    <property type="entry name" value="LSB5"/>
</dbReference>
<evidence type="ECO:0000313" key="8">
    <source>
        <dbReference type="EMBL" id="KAL1836613.1"/>
    </source>
</evidence>
<evidence type="ECO:0000313" key="9">
    <source>
        <dbReference type="Proteomes" id="UP001583172"/>
    </source>
</evidence>
<keyword evidence="3" id="KW-0653">Protein transport</keyword>
<comment type="subunit">
    <text evidence="1">Component of the ESCRT-0 complex composed of HSE1 and VPS27.</text>
</comment>
<feature type="compositionally biased region" description="Polar residues" evidence="5">
    <location>
        <begin position="189"/>
        <end position="198"/>
    </location>
</feature>
<dbReference type="CDD" id="cd16980">
    <property type="entry name" value="VHS_Lsb5"/>
    <property type="match status" value="1"/>
</dbReference>
<keyword evidence="4" id="KW-0175">Coiled coil</keyword>
<dbReference type="InterPro" id="IPR044103">
    <property type="entry name" value="GAT_LSB5"/>
</dbReference>
<evidence type="ECO:0000256" key="1">
    <source>
        <dbReference type="ARBA" id="ARBA00011446"/>
    </source>
</evidence>
<dbReference type="PANTHER" id="PTHR47789:SF1">
    <property type="entry name" value="LAS SEVENTEEN-BINDING PROTEIN 5"/>
    <property type="match status" value="1"/>
</dbReference>
<feature type="compositionally biased region" description="Low complexity" evidence="5">
    <location>
        <begin position="177"/>
        <end position="188"/>
    </location>
</feature>
<organism evidence="8 9">
    <name type="scientific">Humicola insolens</name>
    <name type="common">Soft-rot fungus</name>
    <dbReference type="NCBI Taxonomy" id="85995"/>
    <lineage>
        <taxon>Eukaryota</taxon>
        <taxon>Fungi</taxon>
        <taxon>Dikarya</taxon>
        <taxon>Ascomycota</taxon>
        <taxon>Pezizomycotina</taxon>
        <taxon>Sordariomycetes</taxon>
        <taxon>Sordariomycetidae</taxon>
        <taxon>Sordariales</taxon>
        <taxon>Chaetomiaceae</taxon>
        <taxon>Mycothermus</taxon>
    </lineage>
</organism>
<dbReference type="SUPFAM" id="SSF89009">
    <property type="entry name" value="GAT-like domain"/>
    <property type="match status" value="1"/>
</dbReference>
<dbReference type="SUPFAM" id="SSF48464">
    <property type="entry name" value="ENTH/VHS domain"/>
    <property type="match status" value="1"/>
</dbReference>
<dbReference type="Gene3D" id="1.20.58.160">
    <property type="match status" value="1"/>
</dbReference>
<feature type="compositionally biased region" description="Basic and acidic residues" evidence="5">
    <location>
        <begin position="149"/>
        <end position="158"/>
    </location>
</feature>
<evidence type="ECO:0000259" key="6">
    <source>
        <dbReference type="PROSITE" id="PS50179"/>
    </source>
</evidence>
<proteinExistence type="predicted"/>
<keyword evidence="2" id="KW-0813">Transport</keyword>
<protein>
    <recommendedName>
        <fullName evidence="10">VHS domain-containing protein</fullName>
    </recommendedName>
</protein>
<dbReference type="InterPro" id="IPR008942">
    <property type="entry name" value="ENTH_VHS"/>
</dbReference>
<gene>
    <name evidence="8" type="ORF">VTJ49DRAFT_4874</name>
</gene>
<dbReference type="SMART" id="SM00288">
    <property type="entry name" value="VHS"/>
    <property type="match status" value="1"/>
</dbReference>
<evidence type="ECO:0000256" key="4">
    <source>
        <dbReference type="SAM" id="Coils"/>
    </source>
</evidence>
<dbReference type="Pfam" id="PF00790">
    <property type="entry name" value="VHS"/>
    <property type="match status" value="1"/>
</dbReference>
<name>A0ABR3V5L6_HUMIN</name>
<dbReference type="PANTHER" id="PTHR47789">
    <property type="entry name" value="LAS SEVENTEEN-BINDING PROTEIN 5"/>
    <property type="match status" value="1"/>
</dbReference>
<evidence type="ECO:0008006" key="10">
    <source>
        <dbReference type="Google" id="ProtNLM"/>
    </source>
</evidence>